<keyword evidence="6 7" id="KW-0067">ATP-binding</keyword>
<evidence type="ECO:0000256" key="3">
    <source>
        <dbReference type="ARBA" id="ARBA00022490"/>
    </source>
</evidence>
<dbReference type="EMBL" id="JAVRHV010000002">
    <property type="protein sequence ID" value="MDT0552909.1"/>
    <property type="molecule type" value="Genomic_DNA"/>
</dbReference>
<dbReference type="InterPro" id="IPR005762">
    <property type="entry name" value="MurD"/>
</dbReference>
<comment type="function">
    <text evidence="7 8">Cell wall formation. Catalyzes the addition of glutamate to the nucleotide precursor UDP-N-acetylmuramoyl-L-alanine (UMA).</text>
</comment>
<evidence type="ECO:0000259" key="9">
    <source>
        <dbReference type="Pfam" id="PF02875"/>
    </source>
</evidence>
<reference evidence="11 12" key="1">
    <citation type="submission" date="2023-09" db="EMBL/GenBank/DDBJ databases">
        <authorList>
            <person name="Rey-Velasco X."/>
        </authorList>
    </citation>
    <scope>NUCLEOTIDE SEQUENCE [LARGE SCALE GENOMIC DNA]</scope>
    <source>
        <strain evidence="11 12">P050</strain>
    </source>
</reference>
<feature type="domain" description="Mur ligase C-terminal" evidence="9">
    <location>
        <begin position="307"/>
        <end position="420"/>
    </location>
</feature>
<keyword evidence="7 8" id="KW-0133">Cell shape</keyword>
<comment type="subcellular location">
    <subcellularLocation>
        <location evidence="1 7 8">Cytoplasm</location>
    </subcellularLocation>
</comment>
<gene>
    <name evidence="7 11" type="primary">murD</name>
    <name evidence="11" type="ORF">RM519_06605</name>
</gene>
<comment type="caution">
    <text evidence="11">The sequence shown here is derived from an EMBL/GenBank/DDBJ whole genome shotgun (WGS) entry which is preliminary data.</text>
</comment>
<dbReference type="InterPro" id="IPR013221">
    <property type="entry name" value="Mur_ligase_cen"/>
</dbReference>
<keyword evidence="5 7" id="KW-0547">Nucleotide-binding</keyword>
<keyword evidence="12" id="KW-1185">Reference proteome</keyword>
<keyword evidence="7 8" id="KW-0961">Cell wall biogenesis/degradation</keyword>
<comment type="catalytic activity">
    <reaction evidence="7 8">
        <text>UDP-N-acetyl-alpha-D-muramoyl-L-alanine + D-glutamate + ATP = UDP-N-acetyl-alpha-D-muramoyl-L-alanyl-D-glutamate + ADP + phosphate + H(+)</text>
        <dbReference type="Rhea" id="RHEA:16429"/>
        <dbReference type="ChEBI" id="CHEBI:15378"/>
        <dbReference type="ChEBI" id="CHEBI:29986"/>
        <dbReference type="ChEBI" id="CHEBI:30616"/>
        <dbReference type="ChEBI" id="CHEBI:43474"/>
        <dbReference type="ChEBI" id="CHEBI:83898"/>
        <dbReference type="ChEBI" id="CHEBI:83900"/>
        <dbReference type="ChEBI" id="CHEBI:456216"/>
        <dbReference type="EC" id="6.3.2.9"/>
    </reaction>
</comment>
<evidence type="ECO:0000256" key="2">
    <source>
        <dbReference type="ARBA" id="ARBA00004752"/>
    </source>
</evidence>
<keyword evidence="7 8" id="KW-0132">Cell division</keyword>
<dbReference type="Gene3D" id="3.40.50.720">
    <property type="entry name" value="NAD(P)-binding Rossmann-like Domain"/>
    <property type="match status" value="1"/>
</dbReference>
<dbReference type="InterPro" id="IPR036615">
    <property type="entry name" value="Mur_ligase_C_dom_sf"/>
</dbReference>
<feature type="binding site" evidence="7">
    <location>
        <begin position="108"/>
        <end position="114"/>
    </location>
    <ligand>
        <name>ATP</name>
        <dbReference type="ChEBI" id="CHEBI:30616"/>
    </ligand>
</feature>
<dbReference type="SUPFAM" id="SSF53623">
    <property type="entry name" value="MurD-like peptide ligases, catalytic domain"/>
    <property type="match status" value="1"/>
</dbReference>
<evidence type="ECO:0000256" key="7">
    <source>
        <dbReference type="HAMAP-Rule" id="MF_00639"/>
    </source>
</evidence>
<dbReference type="NCBIfam" id="TIGR01087">
    <property type="entry name" value="murD"/>
    <property type="match status" value="1"/>
</dbReference>
<dbReference type="Gene3D" id="3.90.190.20">
    <property type="entry name" value="Mur ligase, C-terminal domain"/>
    <property type="match status" value="1"/>
</dbReference>
<dbReference type="InterPro" id="IPR004101">
    <property type="entry name" value="Mur_ligase_C"/>
</dbReference>
<dbReference type="Pfam" id="PF08245">
    <property type="entry name" value="Mur_ligase_M"/>
    <property type="match status" value="1"/>
</dbReference>
<evidence type="ECO:0000313" key="12">
    <source>
        <dbReference type="Proteomes" id="UP001252186"/>
    </source>
</evidence>
<evidence type="ECO:0000259" key="10">
    <source>
        <dbReference type="Pfam" id="PF08245"/>
    </source>
</evidence>
<dbReference type="Gene3D" id="3.40.1190.10">
    <property type="entry name" value="Mur-like, catalytic domain"/>
    <property type="match status" value="1"/>
</dbReference>
<proteinExistence type="inferred from homology"/>
<protein>
    <recommendedName>
        <fullName evidence="7 8">UDP-N-acetylmuramoylalanine--D-glutamate ligase</fullName>
        <ecNumber evidence="7 8">6.3.2.9</ecNumber>
    </recommendedName>
    <alternativeName>
        <fullName evidence="7">D-glutamic acid-adding enzyme</fullName>
    </alternativeName>
    <alternativeName>
        <fullName evidence="7">UDP-N-acetylmuramoyl-L-alanyl-D-glutamate synthetase</fullName>
    </alternativeName>
</protein>
<accession>A0ABU2Y3X7</accession>
<evidence type="ECO:0000256" key="6">
    <source>
        <dbReference type="ARBA" id="ARBA00022840"/>
    </source>
</evidence>
<evidence type="ECO:0000256" key="4">
    <source>
        <dbReference type="ARBA" id="ARBA00022598"/>
    </source>
</evidence>
<dbReference type="EC" id="6.3.2.9" evidence="7 8"/>
<dbReference type="Proteomes" id="UP001252186">
    <property type="component" value="Unassembled WGS sequence"/>
</dbReference>
<dbReference type="Pfam" id="PF02875">
    <property type="entry name" value="Mur_ligase_C"/>
    <property type="match status" value="1"/>
</dbReference>
<keyword evidence="7 8" id="KW-0131">Cell cycle</keyword>
<comment type="similarity">
    <text evidence="7">Belongs to the MurCDEF family.</text>
</comment>
<dbReference type="InterPro" id="IPR036565">
    <property type="entry name" value="Mur-like_cat_sf"/>
</dbReference>
<evidence type="ECO:0000256" key="5">
    <source>
        <dbReference type="ARBA" id="ARBA00022741"/>
    </source>
</evidence>
<dbReference type="PANTHER" id="PTHR43692:SF1">
    <property type="entry name" value="UDP-N-ACETYLMURAMOYLALANINE--D-GLUTAMATE LIGASE"/>
    <property type="match status" value="1"/>
</dbReference>
<keyword evidence="7 8" id="KW-0573">Peptidoglycan synthesis</keyword>
<dbReference type="GO" id="GO:0008764">
    <property type="term" value="F:UDP-N-acetylmuramoylalanine-D-glutamate ligase activity"/>
    <property type="evidence" value="ECO:0007669"/>
    <property type="project" value="UniProtKB-EC"/>
</dbReference>
<keyword evidence="3 7" id="KW-0963">Cytoplasm</keyword>
<evidence type="ECO:0000256" key="1">
    <source>
        <dbReference type="ARBA" id="ARBA00004496"/>
    </source>
</evidence>
<organism evidence="11 12">
    <name type="scientific">Urechidicola vernalis</name>
    <dbReference type="NCBI Taxonomy" id="3075600"/>
    <lineage>
        <taxon>Bacteria</taxon>
        <taxon>Pseudomonadati</taxon>
        <taxon>Bacteroidota</taxon>
        <taxon>Flavobacteriia</taxon>
        <taxon>Flavobacteriales</taxon>
        <taxon>Flavobacteriaceae</taxon>
        <taxon>Urechidicola</taxon>
    </lineage>
</organism>
<dbReference type="SUPFAM" id="SSF51984">
    <property type="entry name" value="MurCD N-terminal domain"/>
    <property type="match status" value="1"/>
</dbReference>
<evidence type="ECO:0000256" key="8">
    <source>
        <dbReference type="RuleBase" id="RU003664"/>
    </source>
</evidence>
<comment type="pathway">
    <text evidence="2 7 8">Cell wall biogenesis; peptidoglycan biosynthesis.</text>
</comment>
<keyword evidence="4 7" id="KW-0436">Ligase</keyword>
<dbReference type="RefSeq" id="WP_311592863.1">
    <property type="nucleotide sequence ID" value="NZ_JAVRHV010000002.1"/>
</dbReference>
<dbReference type="Pfam" id="PF21377">
    <property type="entry name" value="MurD_N"/>
    <property type="match status" value="1"/>
</dbReference>
<dbReference type="SUPFAM" id="SSF53244">
    <property type="entry name" value="MurD-like peptide ligases, peptide-binding domain"/>
    <property type="match status" value="1"/>
</dbReference>
<dbReference type="PANTHER" id="PTHR43692">
    <property type="entry name" value="UDP-N-ACETYLMURAMOYLALANINE--D-GLUTAMATE LIGASE"/>
    <property type="match status" value="1"/>
</dbReference>
<dbReference type="HAMAP" id="MF_00639">
    <property type="entry name" value="MurD"/>
    <property type="match status" value="1"/>
</dbReference>
<evidence type="ECO:0000313" key="11">
    <source>
        <dbReference type="EMBL" id="MDT0552909.1"/>
    </source>
</evidence>
<sequence>MKLVVLGGGESGVGAAILGVEKDYQVFVSDKGSIAEKYKKVLLNSKIEFEEGVHSKDRIFEANVVVKSPGIPDTVPMILELKEKGVPVISEIEFASKFTDATIVGITGSNGKTTTTMLTHHILESSGMDVGMAGNIGDSFAWQIAQSNLGNYVLELSSFQLDGIEGFKPHIAVLANISPDHLDRYDYKLENYIASKFRITMNQTKEDYLIYDADDEHIAKWMSENQTNAQLIPFSIEKELEFGAYLKDEEIIIKLNTEVYKMGIRTLALQGKHNVKNAMAASMTAQLLKVRKETIRESLESFEGAEHRLEPVLKINGVEYINDSKATNVNATFYALDSMETPTVWIVGGVDKGNDYFDLMPLVREKVKAIVCLGVDNQKIVQTFSSVIDLIVETAGAEEAVKVAYKIAEKGETVLLSPACASFDLFDSYEDRGRQFKNAVREL</sequence>
<feature type="domain" description="Mur ligase central" evidence="10">
    <location>
        <begin position="106"/>
        <end position="284"/>
    </location>
</feature>
<name>A0ABU2Y3X7_9FLAO</name>